<reference evidence="1 2" key="1">
    <citation type="submission" date="2016-10" db="EMBL/GenBank/DDBJ databases">
        <authorList>
            <person name="de Groot N.N."/>
        </authorList>
    </citation>
    <scope>NUCLEOTIDE SEQUENCE [LARGE SCALE GENOMIC DNA]</scope>
    <source>
        <strain evidence="1 2">LMG 24775</strain>
    </source>
</reference>
<dbReference type="AlphaFoldDB" id="A0A1H3N3X0"/>
<organism evidence="1 2">
    <name type="scientific">Delftia lacustris</name>
    <dbReference type="NCBI Taxonomy" id="558537"/>
    <lineage>
        <taxon>Bacteria</taxon>
        <taxon>Pseudomonadati</taxon>
        <taxon>Pseudomonadota</taxon>
        <taxon>Betaproteobacteria</taxon>
        <taxon>Burkholderiales</taxon>
        <taxon>Comamonadaceae</taxon>
        <taxon>Delftia</taxon>
    </lineage>
</organism>
<protein>
    <submittedName>
        <fullName evidence="1">Uncharacterized protein</fullName>
    </submittedName>
</protein>
<sequence length="36" mass="3990">MAYRNAACKRTKSFQREVKISRGLSSLIASTAPESM</sequence>
<proteinExistence type="predicted"/>
<dbReference type="EMBL" id="FNPE01000008">
    <property type="protein sequence ID" value="SDY83661.1"/>
    <property type="molecule type" value="Genomic_DNA"/>
</dbReference>
<gene>
    <name evidence="1" type="ORF">SAMN05421547_108166</name>
</gene>
<name>A0A1H3N3X0_9BURK</name>
<evidence type="ECO:0000313" key="1">
    <source>
        <dbReference type="EMBL" id="SDY83661.1"/>
    </source>
</evidence>
<accession>A0A1H3N3X0</accession>
<evidence type="ECO:0000313" key="2">
    <source>
        <dbReference type="Proteomes" id="UP000183417"/>
    </source>
</evidence>
<dbReference type="Proteomes" id="UP000183417">
    <property type="component" value="Unassembled WGS sequence"/>
</dbReference>